<evidence type="ECO:0000256" key="13">
    <source>
        <dbReference type="ARBA" id="ARBA00023121"/>
    </source>
</evidence>
<evidence type="ECO:0000313" key="27">
    <source>
        <dbReference type="Proteomes" id="UP000694402"/>
    </source>
</evidence>
<dbReference type="Proteomes" id="UP000694402">
    <property type="component" value="Unassembled WGS sequence"/>
</dbReference>
<dbReference type="InterPro" id="IPR017972">
    <property type="entry name" value="Cyt_P450_CS"/>
</dbReference>
<dbReference type="Ensembl" id="ENSOTST00005118202.1">
    <property type="protein sequence ID" value="ENSOTSP00005155831.1"/>
    <property type="gene ID" value="ENSOTSG00005066653.1"/>
</dbReference>
<dbReference type="GO" id="GO:0006694">
    <property type="term" value="P:steroid biosynthetic process"/>
    <property type="evidence" value="ECO:0007669"/>
    <property type="project" value="UniProtKB-KW"/>
</dbReference>
<dbReference type="GO" id="GO:0005496">
    <property type="term" value="F:steroid binding"/>
    <property type="evidence" value="ECO:0007669"/>
    <property type="project" value="UniProtKB-KW"/>
</dbReference>
<reference evidence="26" key="2">
    <citation type="submission" date="2025-08" db="UniProtKB">
        <authorList>
            <consortium name="Ensembl"/>
        </authorList>
    </citation>
    <scope>IDENTIFICATION</scope>
</reference>
<sequence length="577" mass="62377">LSLPTSLSPSLSLPLPPSLLLSLYPLPPSLLLSLYPLPPSHLSLPTYLSPSLSLPPPSLHLSLPTSPLSLPPPSLHLSLPTSLSPSLSTPSLHLSLPTSLSPSLSTPLPSSISPYLPPSLLLSLPPPSLHLSLPTSLSPSLSTPPPSLPPSLPLSLSHRSLPLSLPTSLSPSLSLPPPSLPTGLSGDVVSGGGRSISLGDYSEEWRAHRRLAHNALQRCSQKSLHWVIQKQALHLRQVLLDYNGRAADLSEDFTVAASNIITTLAFGKEYEKSSAELQRLHGCLNEIVSLWGSPWISALDCFPLLRKLPNPPFSRLLKEVARRDDIIRTHLDEYKMQAPSKTSEEDIAITSALLNGLGKPQDTTQGVVLTDTHVHMATVDLLIGGTETTAAWLSWTVAFLLHRPEVQYRVYDELCSVLDGRYPQYSDRHRLPVLCAVISEVLRLRPVAPLAVPHRAIRDSSIAGYFIPKNTVIIPNLFGAHHDPAVWTDPYSFKPERFLEGGGASTRALLPFGGGARLCLGEAVAKMELFLFTAYLLRDFQFVPAESQTSLPDLIGVASVVLKAKAYSVIALPRPGP</sequence>
<feature type="region of interest" description="Disordered" evidence="25">
    <location>
        <begin position="133"/>
        <end position="153"/>
    </location>
</feature>
<evidence type="ECO:0000256" key="6">
    <source>
        <dbReference type="ARBA" id="ARBA00022665"/>
    </source>
</evidence>
<keyword evidence="11 23" id="KW-0408">Iron</keyword>
<evidence type="ECO:0000256" key="3">
    <source>
        <dbReference type="ARBA" id="ARBA00004406"/>
    </source>
</evidence>
<dbReference type="Pfam" id="PF00067">
    <property type="entry name" value="p450"/>
    <property type="match status" value="1"/>
</dbReference>
<keyword evidence="6" id="KW-0754">Steroid-binding</keyword>
<keyword evidence="14" id="KW-0472">Membrane</keyword>
<dbReference type="PRINTS" id="PR00385">
    <property type="entry name" value="P450"/>
</dbReference>
<evidence type="ECO:0000256" key="9">
    <source>
        <dbReference type="ARBA" id="ARBA00022848"/>
    </source>
</evidence>
<evidence type="ECO:0000256" key="21">
    <source>
        <dbReference type="ARBA" id="ARBA00044304"/>
    </source>
</evidence>
<keyword evidence="15" id="KW-0755">Steroidogenesis</keyword>
<keyword evidence="12 24" id="KW-0503">Monooxygenase</keyword>
<proteinExistence type="inferred from homology"/>
<evidence type="ECO:0000256" key="19">
    <source>
        <dbReference type="ARBA" id="ARBA00044265"/>
    </source>
</evidence>
<evidence type="ECO:0000256" key="1">
    <source>
        <dbReference type="ARBA" id="ARBA00001970"/>
    </source>
</evidence>
<dbReference type="EC" id="1.14.14.16" evidence="16"/>
<evidence type="ECO:0000256" key="23">
    <source>
        <dbReference type="PIRSR" id="PIRSR602401-1"/>
    </source>
</evidence>
<organism evidence="26 27">
    <name type="scientific">Oncorhynchus tshawytscha</name>
    <name type="common">Chinook salmon</name>
    <name type="synonym">Salmo tshawytscha</name>
    <dbReference type="NCBI Taxonomy" id="74940"/>
    <lineage>
        <taxon>Eukaryota</taxon>
        <taxon>Metazoa</taxon>
        <taxon>Chordata</taxon>
        <taxon>Craniata</taxon>
        <taxon>Vertebrata</taxon>
        <taxon>Euteleostomi</taxon>
        <taxon>Actinopterygii</taxon>
        <taxon>Neopterygii</taxon>
        <taxon>Teleostei</taxon>
        <taxon>Protacanthopterygii</taxon>
        <taxon>Salmoniformes</taxon>
        <taxon>Salmonidae</taxon>
        <taxon>Salmoninae</taxon>
        <taxon>Oncorhynchus</taxon>
    </lineage>
</organism>
<comment type="similarity">
    <text evidence="4 24">Belongs to the cytochrome P450 family.</text>
</comment>
<dbReference type="GO" id="GO:0004508">
    <property type="term" value="F:steroid 17-alpha-monooxygenase activity"/>
    <property type="evidence" value="ECO:0007669"/>
    <property type="project" value="TreeGrafter"/>
</dbReference>
<dbReference type="PRINTS" id="PR00463">
    <property type="entry name" value="EP450I"/>
</dbReference>
<dbReference type="PANTHER" id="PTHR24289:SF17">
    <property type="entry name" value="STEROID 21-HYDROXYLASE ISOFORM X1"/>
    <property type="match status" value="1"/>
</dbReference>
<dbReference type="AlphaFoldDB" id="A0AAZ3SRT7"/>
<evidence type="ECO:0000256" key="10">
    <source>
        <dbReference type="ARBA" id="ARBA00023002"/>
    </source>
</evidence>
<comment type="cofactor">
    <cofactor evidence="23">
        <name>heme</name>
        <dbReference type="ChEBI" id="CHEBI:30413"/>
    </cofactor>
</comment>
<evidence type="ECO:0000256" key="24">
    <source>
        <dbReference type="RuleBase" id="RU000461"/>
    </source>
</evidence>
<keyword evidence="7 23" id="KW-0479">Metal-binding</keyword>
<evidence type="ECO:0000256" key="18">
    <source>
        <dbReference type="ARBA" id="ARBA00044217"/>
    </source>
</evidence>
<reference evidence="27" key="1">
    <citation type="journal article" date="2018" name="PLoS ONE">
        <title>Chinook salmon (Oncorhynchus tshawytscha) genome and transcriptome.</title>
        <authorList>
            <person name="Christensen K.A."/>
            <person name="Leong J.S."/>
            <person name="Sakhrani D."/>
            <person name="Biagi C.A."/>
            <person name="Minkley D.R."/>
            <person name="Withler R.E."/>
            <person name="Rondeau E.B."/>
            <person name="Koop B.F."/>
            <person name="Devlin R.H."/>
        </authorList>
    </citation>
    <scope>NUCLEOTIDE SEQUENCE [LARGE SCALE GENOMIC DNA]</scope>
</reference>
<evidence type="ECO:0000256" key="4">
    <source>
        <dbReference type="ARBA" id="ARBA00010617"/>
    </source>
</evidence>
<dbReference type="GO" id="GO:0005506">
    <property type="term" value="F:iron ion binding"/>
    <property type="evidence" value="ECO:0007669"/>
    <property type="project" value="InterPro"/>
</dbReference>
<gene>
    <name evidence="26" type="primary">LOC112225325</name>
</gene>
<dbReference type="InterPro" id="IPR036396">
    <property type="entry name" value="Cyt_P450_sf"/>
</dbReference>
<dbReference type="GO" id="GO:0042448">
    <property type="term" value="P:progesterone metabolic process"/>
    <property type="evidence" value="ECO:0007669"/>
    <property type="project" value="TreeGrafter"/>
</dbReference>
<keyword evidence="5 23" id="KW-0349">Heme</keyword>
<dbReference type="GO" id="GO:0004509">
    <property type="term" value="F:steroid 21-monooxygenase activity"/>
    <property type="evidence" value="ECO:0007669"/>
    <property type="project" value="UniProtKB-EC"/>
</dbReference>
<name>A0AAZ3SRT7_ONCTS</name>
<keyword evidence="9" id="KW-0492">Microsome</keyword>
<evidence type="ECO:0000313" key="26">
    <source>
        <dbReference type="Ensembl" id="ENSOTSP00005155831.1"/>
    </source>
</evidence>
<evidence type="ECO:0000256" key="15">
    <source>
        <dbReference type="ARBA" id="ARBA00023250"/>
    </source>
</evidence>
<evidence type="ECO:0000256" key="20">
    <source>
        <dbReference type="ARBA" id="ARBA00044282"/>
    </source>
</evidence>
<dbReference type="FunFam" id="1.10.630.10:FF:000049">
    <property type="entry name" value="steroid 21-hydroxylase isoform X1"/>
    <property type="match status" value="1"/>
</dbReference>
<evidence type="ECO:0000256" key="22">
    <source>
        <dbReference type="ARBA" id="ARBA00044342"/>
    </source>
</evidence>
<evidence type="ECO:0000256" key="7">
    <source>
        <dbReference type="ARBA" id="ARBA00022723"/>
    </source>
</evidence>
<dbReference type="GO" id="GO:0042446">
    <property type="term" value="P:hormone biosynthetic process"/>
    <property type="evidence" value="ECO:0007669"/>
    <property type="project" value="TreeGrafter"/>
</dbReference>
<evidence type="ECO:0000256" key="16">
    <source>
        <dbReference type="ARBA" id="ARBA00044040"/>
    </source>
</evidence>
<dbReference type="GO" id="GO:0020037">
    <property type="term" value="F:heme binding"/>
    <property type="evidence" value="ECO:0007669"/>
    <property type="project" value="InterPro"/>
</dbReference>
<dbReference type="GO" id="GO:0005789">
    <property type="term" value="C:endoplasmic reticulum membrane"/>
    <property type="evidence" value="ECO:0007669"/>
    <property type="project" value="UniProtKB-SubCell"/>
</dbReference>
<dbReference type="Gene3D" id="1.10.630.10">
    <property type="entry name" value="Cytochrome P450"/>
    <property type="match status" value="1"/>
</dbReference>
<keyword evidence="10 24" id="KW-0560">Oxidoreductase</keyword>
<feature type="binding site" description="axial binding residue" evidence="23">
    <location>
        <position position="519"/>
    </location>
    <ligand>
        <name>heme</name>
        <dbReference type="ChEBI" id="CHEBI:30413"/>
    </ligand>
    <ligandPart>
        <name>Fe</name>
        <dbReference type="ChEBI" id="CHEBI:18248"/>
    </ligandPart>
</feature>
<keyword evidence="8" id="KW-0256">Endoplasmic reticulum</keyword>
<keyword evidence="27" id="KW-1185">Reference proteome</keyword>
<comment type="cofactor">
    <cofactor evidence="1">
        <name>heme b</name>
        <dbReference type="ChEBI" id="CHEBI:60344"/>
    </cofactor>
</comment>
<evidence type="ECO:0000256" key="2">
    <source>
        <dbReference type="ARBA" id="ARBA00004174"/>
    </source>
</evidence>
<evidence type="ECO:0000256" key="5">
    <source>
        <dbReference type="ARBA" id="ARBA00022617"/>
    </source>
</evidence>
<evidence type="ECO:0000256" key="12">
    <source>
        <dbReference type="ARBA" id="ARBA00023033"/>
    </source>
</evidence>
<evidence type="ECO:0000256" key="11">
    <source>
        <dbReference type="ARBA" id="ARBA00023004"/>
    </source>
</evidence>
<comment type="subcellular location">
    <subcellularLocation>
        <location evidence="3">Endoplasmic reticulum membrane</location>
        <topology evidence="3">Peripheral membrane protein</topology>
    </subcellularLocation>
    <subcellularLocation>
        <location evidence="2">Microsome membrane</location>
        <topology evidence="2">Peripheral membrane protein</topology>
    </subcellularLocation>
</comment>
<protein>
    <recommendedName>
        <fullName evidence="17">Steroid 21-hydroxylase</fullName>
        <ecNumber evidence="16">1.14.14.16</ecNumber>
    </recommendedName>
    <alternativeName>
        <fullName evidence="21">21-OHase</fullName>
    </alternativeName>
    <alternativeName>
        <fullName evidence="18">Cytochrome P-450c21</fullName>
    </alternativeName>
    <alternativeName>
        <fullName evidence="22">Cytochrome P450 21</fullName>
    </alternativeName>
    <alternativeName>
        <fullName evidence="20">Cytochrome P450 XXI</fullName>
    </alternativeName>
    <alternativeName>
        <fullName evidence="19">Cytochrome P450-C21</fullName>
    </alternativeName>
</protein>
<keyword evidence="13" id="KW-0446">Lipid-binding</keyword>
<evidence type="ECO:0000256" key="8">
    <source>
        <dbReference type="ARBA" id="ARBA00022824"/>
    </source>
</evidence>
<dbReference type="PROSITE" id="PS00086">
    <property type="entry name" value="CYTOCHROME_P450"/>
    <property type="match status" value="1"/>
</dbReference>
<dbReference type="PANTHER" id="PTHR24289">
    <property type="entry name" value="STEROID 17-ALPHA-HYDROXYLASE/17,20 LYASE"/>
    <property type="match status" value="1"/>
</dbReference>
<evidence type="ECO:0000256" key="17">
    <source>
        <dbReference type="ARBA" id="ARBA00044116"/>
    </source>
</evidence>
<reference evidence="26" key="3">
    <citation type="submission" date="2025-09" db="UniProtKB">
        <authorList>
            <consortium name="Ensembl"/>
        </authorList>
    </citation>
    <scope>IDENTIFICATION</scope>
</reference>
<evidence type="ECO:0000256" key="25">
    <source>
        <dbReference type="SAM" id="MobiDB-lite"/>
    </source>
</evidence>
<feature type="compositionally biased region" description="Pro residues" evidence="25">
    <location>
        <begin position="142"/>
        <end position="152"/>
    </location>
</feature>
<evidence type="ECO:0000256" key="14">
    <source>
        <dbReference type="ARBA" id="ARBA00023136"/>
    </source>
</evidence>
<dbReference type="InterPro" id="IPR001128">
    <property type="entry name" value="Cyt_P450"/>
</dbReference>
<dbReference type="GeneTree" id="ENSGT00940000158338"/>
<dbReference type="SUPFAM" id="SSF48264">
    <property type="entry name" value="Cytochrome P450"/>
    <property type="match status" value="1"/>
</dbReference>
<accession>A0AAZ3SRT7</accession>
<dbReference type="InterPro" id="IPR002401">
    <property type="entry name" value="Cyt_P450_E_grp-I"/>
</dbReference>